<keyword evidence="1" id="KW-0812">Transmembrane</keyword>
<keyword evidence="3" id="KW-1185">Reference proteome</keyword>
<dbReference type="EMBL" id="BPVZ01000258">
    <property type="protein sequence ID" value="GKV48485.1"/>
    <property type="molecule type" value="Genomic_DNA"/>
</dbReference>
<evidence type="ECO:0000256" key="1">
    <source>
        <dbReference type="SAM" id="Phobius"/>
    </source>
</evidence>
<dbReference type="Proteomes" id="UP001054252">
    <property type="component" value="Unassembled WGS sequence"/>
</dbReference>
<dbReference type="AlphaFoldDB" id="A0AAV5MFA6"/>
<protein>
    <submittedName>
        <fullName evidence="2">Uncharacterized protein</fullName>
    </submittedName>
</protein>
<evidence type="ECO:0000313" key="3">
    <source>
        <dbReference type="Proteomes" id="UP001054252"/>
    </source>
</evidence>
<proteinExistence type="predicted"/>
<gene>
    <name evidence="2" type="ORF">SLEP1_g55296</name>
</gene>
<keyword evidence="1" id="KW-0472">Membrane</keyword>
<evidence type="ECO:0000313" key="2">
    <source>
        <dbReference type="EMBL" id="GKV48485.1"/>
    </source>
</evidence>
<feature type="transmembrane region" description="Helical" evidence="1">
    <location>
        <begin position="20"/>
        <end position="38"/>
    </location>
</feature>
<reference evidence="2 3" key="1">
    <citation type="journal article" date="2021" name="Commun. Biol.">
        <title>The genome of Shorea leprosula (Dipterocarpaceae) highlights the ecological relevance of drought in aseasonal tropical rainforests.</title>
        <authorList>
            <person name="Ng K.K.S."/>
            <person name="Kobayashi M.J."/>
            <person name="Fawcett J.A."/>
            <person name="Hatakeyama M."/>
            <person name="Paape T."/>
            <person name="Ng C.H."/>
            <person name="Ang C.C."/>
            <person name="Tnah L.H."/>
            <person name="Lee C.T."/>
            <person name="Nishiyama T."/>
            <person name="Sese J."/>
            <person name="O'Brien M.J."/>
            <person name="Copetti D."/>
            <person name="Mohd Noor M.I."/>
            <person name="Ong R.C."/>
            <person name="Putra M."/>
            <person name="Sireger I.Z."/>
            <person name="Indrioko S."/>
            <person name="Kosugi Y."/>
            <person name="Izuno A."/>
            <person name="Isagi Y."/>
            <person name="Lee S.L."/>
            <person name="Shimizu K.K."/>
        </authorList>
    </citation>
    <scope>NUCLEOTIDE SEQUENCE [LARGE SCALE GENOMIC DNA]</scope>
    <source>
        <strain evidence="2">214</strain>
    </source>
</reference>
<sequence length="39" mass="4794">MVVAWVVQPPLRRDWHNLDLFILLFLPNLFYHLILFVML</sequence>
<keyword evidence="1" id="KW-1133">Transmembrane helix</keyword>
<organism evidence="2 3">
    <name type="scientific">Rubroshorea leprosula</name>
    <dbReference type="NCBI Taxonomy" id="152421"/>
    <lineage>
        <taxon>Eukaryota</taxon>
        <taxon>Viridiplantae</taxon>
        <taxon>Streptophyta</taxon>
        <taxon>Embryophyta</taxon>
        <taxon>Tracheophyta</taxon>
        <taxon>Spermatophyta</taxon>
        <taxon>Magnoliopsida</taxon>
        <taxon>eudicotyledons</taxon>
        <taxon>Gunneridae</taxon>
        <taxon>Pentapetalae</taxon>
        <taxon>rosids</taxon>
        <taxon>malvids</taxon>
        <taxon>Malvales</taxon>
        <taxon>Dipterocarpaceae</taxon>
        <taxon>Rubroshorea</taxon>
    </lineage>
</organism>
<comment type="caution">
    <text evidence="2">The sequence shown here is derived from an EMBL/GenBank/DDBJ whole genome shotgun (WGS) entry which is preliminary data.</text>
</comment>
<name>A0AAV5MFA6_9ROSI</name>
<accession>A0AAV5MFA6</accession>